<gene>
    <name evidence="5" type="ORF">BB559_005847</name>
</gene>
<proteinExistence type="predicted"/>
<organism evidence="5 6">
    <name type="scientific">Furculomyces boomerangus</name>
    <dbReference type="NCBI Taxonomy" id="61424"/>
    <lineage>
        <taxon>Eukaryota</taxon>
        <taxon>Fungi</taxon>
        <taxon>Fungi incertae sedis</taxon>
        <taxon>Zoopagomycota</taxon>
        <taxon>Kickxellomycotina</taxon>
        <taxon>Harpellomycetes</taxon>
        <taxon>Harpellales</taxon>
        <taxon>Harpellaceae</taxon>
        <taxon>Furculomyces</taxon>
    </lineage>
</organism>
<dbReference type="EMBL" id="MBFT01000680">
    <property type="protein sequence ID" value="PVU87866.1"/>
    <property type="molecule type" value="Genomic_DNA"/>
</dbReference>
<protein>
    <recommendedName>
        <fullName evidence="4">CCDC174 alpha/beta GRSR domain-containing protein</fullName>
    </recommendedName>
</protein>
<evidence type="ECO:0000313" key="6">
    <source>
        <dbReference type="Proteomes" id="UP000245699"/>
    </source>
</evidence>
<dbReference type="AlphaFoldDB" id="A0A2T9Y6A5"/>
<accession>A0A2T9Y6A5</accession>
<dbReference type="STRING" id="61424.A0A2T9Y6A5"/>
<dbReference type="PANTHER" id="PTHR15885:SF1">
    <property type="entry name" value="COILED-COIL DOMAIN-CONTAINING PROTEIN 174"/>
    <property type="match status" value="1"/>
</dbReference>
<sequence>MPKKLTVGVTASLELKAELEKARERSKTGVLQKDRLKAIKREKLGGDSNKNVFERNKRDLEQQESSKEKKTWEYSKMRLADKAVLYEELQSGRIIFKEELNEDEKKLLENSNVDFETKSVANILSKGKNRETAEKGELEMGSVLMEEDPWVEYLDEFGRTRTVRKSQVPKVEEFYENELVSESMEVEMERQRWEKEAMLSKSVEDHYNDRNEIRSKGVGFYRLSQDEGTREKQLRELEELRKETLEKRRKKTGLLEKRRMLLDQQRRRLGSHLGETAEHLDAKISELFKSVSQLENN</sequence>
<comment type="caution">
    <text evidence="5">The sequence shown here is derived from an EMBL/GenBank/DDBJ whole genome shotgun (WGS) entry which is preliminary data.</text>
</comment>
<evidence type="ECO:0000256" key="1">
    <source>
        <dbReference type="ARBA" id="ARBA00023054"/>
    </source>
</evidence>
<dbReference type="InterPro" id="IPR025066">
    <property type="entry name" value="CCDC174-like"/>
</dbReference>
<keyword evidence="1 2" id="KW-0175">Coiled coil</keyword>
<keyword evidence="6" id="KW-1185">Reference proteome</keyword>
<feature type="region of interest" description="Disordered" evidence="3">
    <location>
        <begin position="47"/>
        <end position="70"/>
    </location>
</feature>
<evidence type="ECO:0000256" key="2">
    <source>
        <dbReference type="SAM" id="Coils"/>
    </source>
</evidence>
<dbReference type="InterPro" id="IPR057464">
    <property type="entry name" value="CCDC174_GRSR"/>
</dbReference>
<dbReference type="Pfam" id="PF13300">
    <property type="entry name" value="DUF4078"/>
    <property type="match status" value="1"/>
</dbReference>
<evidence type="ECO:0000259" key="4">
    <source>
        <dbReference type="Pfam" id="PF25449"/>
    </source>
</evidence>
<name>A0A2T9Y6A5_9FUNG</name>
<reference evidence="5 6" key="1">
    <citation type="journal article" date="2018" name="MBio">
        <title>Comparative Genomics Reveals the Core Gene Toolbox for the Fungus-Insect Symbiosis.</title>
        <authorList>
            <person name="Wang Y."/>
            <person name="Stata M."/>
            <person name="Wang W."/>
            <person name="Stajich J.E."/>
            <person name="White M.M."/>
            <person name="Moncalvo J.M."/>
        </authorList>
    </citation>
    <scope>NUCLEOTIDE SEQUENCE [LARGE SCALE GENOMIC DNA]</scope>
    <source>
        <strain evidence="5 6">AUS-77-4</strain>
    </source>
</reference>
<evidence type="ECO:0000256" key="3">
    <source>
        <dbReference type="SAM" id="MobiDB-lite"/>
    </source>
</evidence>
<feature type="domain" description="CCDC174 alpha/beta GRSR" evidence="4">
    <location>
        <begin position="150"/>
        <end position="175"/>
    </location>
</feature>
<dbReference type="GO" id="GO:0005634">
    <property type="term" value="C:nucleus"/>
    <property type="evidence" value="ECO:0007669"/>
    <property type="project" value="TreeGrafter"/>
</dbReference>
<dbReference type="Pfam" id="PF25449">
    <property type="entry name" value="CCDC174_GRSR"/>
    <property type="match status" value="1"/>
</dbReference>
<feature type="coiled-coil region" evidence="2">
    <location>
        <begin position="223"/>
        <end position="250"/>
    </location>
</feature>
<dbReference type="Proteomes" id="UP000245699">
    <property type="component" value="Unassembled WGS sequence"/>
</dbReference>
<feature type="compositionally biased region" description="Basic and acidic residues" evidence="3">
    <location>
        <begin position="52"/>
        <end position="70"/>
    </location>
</feature>
<dbReference type="OrthoDB" id="333551at2759"/>
<dbReference type="PANTHER" id="PTHR15885">
    <property type="entry name" value="COILED-COIL DOMAIN-CONTAINING PROTEIN 174"/>
    <property type="match status" value="1"/>
</dbReference>
<evidence type="ECO:0000313" key="5">
    <source>
        <dbReference type="EMBL" id="PVU87866.1"/>
    </source>
</evidence>